<evidence type="ECO:0000313" key="1">
    <source>
        <dbReference type="EMBL" id="KAI8017052.1"/>
    </source>
</evidence>
<evidence type="ECO:0000313" key="2">
    <source>
        <dbReference type="Proteomes" id="UP001060215"/>
    </source>
</evidence>
<reference evidence="1 2" key="1">
    <citation type="journal article" date="2022" name="Plant J.">
        <title>Chromosome-level genome of Camellia lanceoleosa provides a valuable resource for understanding genome evolution and self-incompatibility.</title>
        <authorList>
            <person name="Gong W."/>
            <person name="Xiao S."/>
            <person name="Wang L."/>
            <person name="Liao Z."/>
            <person name="Chang Y."/>
            <person name="Mo W."/>
            <person name="Hu G."/>
            <person name="Li W."/>
            <person name="Zhao G."/>
            <person name="Zhu H."/>
            <person name="Hu X."/>
            <person name="Ji K."/>
            <person name="Xiang X."/>
            <person name="Song Q."/>
            <person name="Yuan D."/>
            <person name="Jin S."/>
            <person name="Zhang L."/>
        </authorList>
    </citation>
    <scope>NUCLEOTIDE SEQUENCE [LARGE SCALE GENOMIC DNA]</scope>
    <source>
        <strain evidence="1">SQ_2022a</strain>
    </source>
</reference>
<proteinExistence type="predicted"/>
<name>A0ACC0HX36_9ERIC</name>
<protein>
    <submittedName>
        <fullName evidence="1">Sacsin</fullName>
    </submittedName>
</protein>
<organism evidence="1 2">
    <name type="scientific">Camellia lanceoleosa</name>
    <dbReference type="NCBI Taxonomy" id="1840588"/>
    <lineage>
        <taxon>Eukaryota</taxon>
        <taxon>Viridiplantae</taxon>
        <taxon>Streptophyta</taxon>
        <taxon>Embryophyta</taxon>
        <taxon>Tracheophyta</taxon>
        <taxon>Spermatophyta</taxon>
        <taxon>Magnoliopsida</taxon>
        <taxon>eudicotyledons</taxon>
        <taxon>Gunneridae</taxon>
        <taxon>Pentapetalae</taxon>
        <taxon>asterids</taxon>
        <taxon>Ericales</taxon>
        <taxon>Theaceae</taxon>
        <taxon>Camellia</taxon>
    </lineage>
</organism>
<sequence length="121" mass="13559">MMGAFAVESSPLGGRSIESNQRLRWLEAEQLRGEEREVSSSEAFCFLHLLVRTGLTVEVNGYFEVSSNRHGIWYGADMDRSGKIRSLWNRLLLEEVMAPSFRLRGWEGVLIDVVIAAVAGS</sequence>
<dbReference type="EMBL" id="CM045759">
    <property type="protein sequence ID" value="KAI8017052.1"/>
    <property type="molecule type" value="Genomic_DNA"/>
</dbReference>
<gene>
    <name evidence="1" type="ORF">LOK49_LG04G00515</name>
</gene>
<keyword evidence="2" id="KW-1185">Reference proteome</keyword>
<dbReference type="Proteomes" id="UP001060215">
    <property type="component" value="Chromosome 2"/>
</dbReference>
<comment type="caution">
    <text evidence="1">The sequence shown here is derived from an EMBL/GenBank/DDBJ whole genome shotgun (WGS) entry which is preliminary data.</text>
</comment>
<accession>A0ACC0HX36</accession>